<dbReference type="PANTHER" id="PTHR13091">
    <property type="entry name" value="AMPLIFIED IN BREAST CANCER 2-RELATED"/>
    <property type="match status" value="1"/>
</dbReference>
<reference evidence="5 6" key="1">
    <citation type="submission" date="2024-01" db="EMBL/GenBank/DDBJ databases">
        <title>Genome assemblies of Stephania.</title>
        <authorList>
            <person name="Yang L."/>
        </authorList>
    </citation>
    <scope>NUCLEOTIDE SEQUENCE [LARGE SCALE GENOMIC DNA]</scope>
    <source>
        <strain evidence="5">JXDWG</strain>
        <tissue evidence="5">Leaf</tissue>
    </source>
</reference>
<organism evidence="5 6">
    <name type="scientific">Stephania cephalantha</name>
    <dbReference type="NCBI Taxonomy" id="152367"/>
    <lineage>
        <taxon>Eukaryota</taxon>
        <taxon>Viridiplantae</taxon>
        <taxon>Streptophyta</taxon>
        <taxon>Embryophyta</taxon>
        <taxon>Tracheophyta</taxon>
        <taxon>Spermatophyta</taxon>
        <taxon>Magnoliopsida</taxon>
        <taxon>Ranunculales</taxon>
        <taxon>Menispermaceae</taxon>
        <taxon>Menispermoideae</taxon>
        <taxon>Cissampelideae</taxon>
        <taxon>Stephania</taxon>
    </lineage>
</organism>
<dbReference type="GO" id="GO:0000184">
    <property type="term" value="P:nuclear-transcribed mRNA catabolic process, nonsense-mediated decay"/>
    <property type="evidence" value="ECO:0007669"/>
    <property type="project" value="UniProtKB-KW"/>
</dbReference>
<proteinExistence type="inferred from homology"/>
<dbReference type="AlphaFoldDB" id="A0AAP0PW56"/>
<comment type="similarity">
    <text evidence="1">Belongs to the SMG8 family.</text>
</comment>
<evidence type="ECO:0000256" key="3">
    <source>
        <dbReference type="ARBA" id="ARBA00029509"/>
    </source>
</evidence>
<dbReference type="PANTHER" id="PTHR13091:SF0">
    <property type="entry name" value="NONSENSE-MEDIATED MRNA DECAY FACTOR SMG8"/>
    <property type="match status" value="1"/>
</dbReference>
<evidence type="ECO:0000256" key="1">
    <source>
        <dbReference type="ARBA" id="ARBA00006443"/>
    </source>
</evidence>
<dbReference type="InterPro" id="IPR019354">
    <property type="entry name" value="SMG8-like"/>
</dbReference>
<name>A0AAP0PW56_9MAGN</name>
<evidence type="ECO:0000256" key="4">
    <source>
        <dbReference type="SAM" id="MobiDB-lite"/>
    </source>
</evidence>
<dbReference type="Pfam" id="PF10220">
    <property type="entry name" value="Smg8_Smg9"/>
    <property type="match status" value="1"/>
</dbReference>
<keyword evidence="6" id="KW-1185">Reference proteome</keyword>
<dbReference type="EMBL" id="JBBNAG010000002">
    <property type="protein sequence ID" value="KAK9158648.1"/>
    <property type="molecule type" value="Genomic_DNA"/>
</dbReference>
<evidence type="ECO:0000256" key="2">
    <source>
        <dbReference type="ARBA" id="ARBA00023161"/>
    </source>
</evidence>
<accession>A0AAP0PW56</accession>
<evidence type="ECO:0000313" key="5">
    <source>
        <dbReference type="EMBL" id="KAK9158648.1"/>
    </source>
</evidence>
<dbReference type="Proteomes" id="UP001419268">
    <property type="component" value="Unassembled WGS sequence"/>
</dbReference>
<comment type="caution">
    <text evidence="5">The sequence shown here is derived from an EMBL/GenBank/DDBJ whole genome shotgun (WGS) entry which is preliminary data.</text>
</comment>
<sequence>MESLNPSSSSLRVLTRHSASSTSPSLPRTPDQHSSAAKPLTIFSQLRRRCRGWGTDTEFPITGLRGVFVDDDEGGGGAEDWFRSRRMDYHYEEEKGMVCSLCVLRIWFRGREWIWRRRRIRGLGICKRMLFVMFSVSKMLWFKCGAYSAEASSSNQSSHNISSLASRLLKLQIRFLIKKIRSLAVSESSNAGSRGGGNASLGPFIFSLRPPEAVALIKKASDILLLESHGHISNKEDIQSVSEFISRQSDILRGRSEYASQHQYRFSSWVLGMSMDCCCRRCSFGFASGKPIATPRTPKFGNLVILQSAYFGCVAICKTELLPAAKGFILKDLPVCYPTTLHESQLQKACTEAFNSMRLKGPAVEIFRQKLEDECTGFWRSEGNFCECSKFNWKAVHAPDTMSVLMVQFKALKSSHIPVDLFFSSMLVHVVVTYRREIDPFDFDSANITFNHFPDCLLLEVVAGSIASDAAFPPLYSRKSCLLRGWRRPLQSIRSLDGSNGPECTSIRDTKDLKNQRRCLIYCGKVPPITDANIYENGNPFLHIGSNLVPVNMNAGGKIKSVPPMKQSAIYVGFEHECLLWPLHNRKVTKLVTCGVIHVKIFSSFHVEGAVSVNKVRELQVKEKQNIVMANQCFEMYFLVFGNRKHL</sequence>
<evidence type="ECO:0000313" key="6">
    <source>
        <dbReference type="Proteomes" id="UP001419268"/>
    </source>
</evidence>
<feature type="region of interest" description="Disordered" evidence="4">
    <location>
        <begin position="1"/>
        <end position="36"/>
    </location>
</feature>
<feature type="compositionally biased region" description="Polar residues" evidence="4">
    <location>
        <begin position="1"/>
        <end position="26"/>
    </location>
</feature>
<protein>
    <recommendedName>
        <fullName evidence="3">Nonsense-mediated mRNA decay factor SMG8</fullName>
    </recommendedName>
</protein>
<keyword evidence="2" id="KW-0866">Nonsense-mediated mRNA decay</keyword>
<gene>
    <name evidence="5" type="ORF">Scep_005222</name>
</gene>